<organism evidence="7 8">
    <name type="scientific">Meridianimarinicoccus aquatilis</name>
    <dbReference type="NCBI Taxonomy" id="2552766"/>
    <lineage>
        <taxon>Bacteria</taxon>
        <taxon>Pseudomonadati</taxon>
        <taxon>Pseudomonadota</taxon>
        <taxon>Alphaproteobacteria</taxon>
        <taxon>Rhodobacterales</taxon>
        <taxon>Paracoccaceae</taxon>
        <taxon>Meridianimarinicoccus</taxon>
    </lineage>
</organism>
<keyword evidence="3 6" id="KW-0812">Transmembrane</keyword>
<gene>
    <name evidence="7" type="ORF">E2L05_14035</name>
</gene>
<dbReference type="OrthoDB" id="9799225at2"/>
<reference evidence="7 8" key="1">
    <citation type="submission" date="2019-03" db="EMBL/GenBank/DDBJ databases">
        <title>Rhodobacteraceae bacterium SM1902, a new member of the family Rhodobacteraceae isolated from Yantai.</title>
        <authorList>
            <person name="Sun Y."/>
        </authorList>
    </citation>
    <scope>NUCLEOTIDE SEQUENCE [LARGE SCALE GENOMIC DNA]</scope>
    <source>
        <strain evidence="7 8">SM1902</strain>
    </source>
</reference>
<proteinExistence type="inferred from homology"/>
<dbReference type="GO" id="GO:0055085">
    <property type="term" value="P:transmembrane transport"/>
    <property type="evidence" value="ECO:0007669"/>
    <property type="project" value="TreeGrafter"/>
</dbReference>
<accession>A0A4R6APT8</accession>
<feature type="transmembrane region" description="Helical" evidence="6">
    <location>
        <begin position="12"/>
        <end position="39"/>
    </location>
</feature>
<feature type="transmembrane region" description="Helical" evidence="6">
    <location>
        <begin position="300"/>
        <end position="326"/>
    </location>
</feature>
<protein>
    <submittedName>
        <fullName evidence="7">AI-2E family transporter</fullName>
    </submittedName>
</protein>
<comment type="similarity">
    <text evidence="2">Belongs to the autoinducer-2 exporter (AI-2E) (TC 2.A.86) family.</text>
</comment>
<dbReference type="Pfam" id="PF01594">
    <property type="entry name" value="AI-2E_transport"/>
    <property type="match status" value="1"/>
</dbReference>
<feature type="transmembrane region" description="Helical" evidence="6">
    <location>
        <begin position="205"/>
        <end position="229"/>
    </location>
</feature>
<feature type="transmembrane region" description="Helical" evidence="6">
    <location>
        <begin position="59"/>
        <end position="81"/>
    </location>
</feature>
<feature type="transmembrane region" description="Helical" evidence="6">
    <location>
        <begin position="137"/>
        <end position="160"/>
    </location>
</feature>
<dbReference type="AlphaFoldDB" id="A0A4R6APT8"/>
<comment type="caution">
    <text evidence="7">The sequence shown here is derived from an EMBL/GenBank/DDBJ whole genome shotgun (WGS) entry which is preliminary data.</text>
</comment>
<dbReference type="RefSeq" id="WP_133343535.1">
    <property type="nucleotide sequence ID" value="NZ_SMZO01000035.1"/>
</dbReference>
<evidence type="ECO:0000256" key="2">
    <source>
        <dbReference type="ARBA" id="ARBA00009773"/>
    </source>
</evidence>
<dbReference type="Proteomes" id="UP000294562">
    <property type="component" value="Unassembled WGS sequence"/>
</dbReference>
<keyword evidence="8" id="KW-1185">Reference proteome</keyword>
<dbReference type="PANTHER" id="PTHR21716:SF64">
    <property type="entry name" value="AI-2 TRANSPORT PROTEIN TQSA"/>
    <property type="match status" value="1"/>
</dbReference>
<feature type="transmembrane region" description="Helical" evidence="6">
    <location>
        <begin position="261"/>
        <end position="280"/>
    </location>
</feature>
<dbReference type="EMBL" id="SMZO01000035">
    <property type="protein sequence ID" value="TDL86090.1"/>
    <property type="molecule type" value="Genomic_DNA"/>
</dbReference>
<evidence type="ECO:0000256" key="6">
    <source>
        <dbReference type="SAM" id="Phobius"/>
    </source>
</evidence>
<comment type="subcellular location">
    <subcellularLocation>
        <location evidence="1">Membrane</location>
        <topology evidence="1">Multi-pass membrane protein</topology>
    </subcellularLocation>
</comment>
<evidence type="ECO:0000256" key="3">
    <source>
        <dbReference type="ARBA" id="ARBA00022692"/>
    </source>
</evidence>
<evidence type="ECO:0000256" key="4">
    <source>
        <dbReference type="ARBA" id="ARBA00022989"/>
    </source>
</evidence>
<feature type="transmembrane region" description="Helical" evidence="6">
    <location>
        <begin position="235"/>
        <end position="254"/>
    </location>
</feature>
<evidence type="ECO:0000256" key="5">
    <source>
        <dbReference type="ARBA" id="ARBA00023136"/>
    </source>
</evidence>
<evidence type="ECO:0000313" key="7">
    <source>
        <dbReference type="EMBL" id="TDL86090.1"/>
    </source>
</evidence>
<sequence>MLLRDAFHMTALTISLGWLLVVGKAVILPVVIAIMLTYVLVGAKIGMQRFTLLKGIPGWLAYVLVLTIFGLALAVMGLVAVSNLRNIAQTELAFEGRFTDTIAQVAAFFGMDGVQTPEGVRDFLIDSFDITGLSLNLLSSVASISGYIVLIVTYIVFMVAERGPMQRKIELVLPHLNDREPATKVFRRINQQIVTYLSTKTMINVIVGALSYMVMLLLGIENAVFWAFVIAILNYIPYVGSLLGVGVVISYTVLATADLQLTLIALVALTACQVYVGNWLEPRVMSRSLNLSPLTVMLALVLWSTLWGLTGAIIAVPMTSILLIAFAQFPSTRSLAVLASRDGNLY</sequence>
<dbReference type="GO" id="GO:0016020">
    <property type="term" value="C:membrane"/>
    <property type="evidence" value="ECO:0007669"/>
    <property type="project" value="UniProtKB-SubCell"/>
</dbReference>
<keyword evidence="4 6" id="KW-1133">Transmembrane helix</keyword>
<dbReference type="PANTHER" id="PTHR21716">
    <property type="entry name" value="TRANSMEMBRANE PROTEIN"/>
    <property type="match status" value="1"/>
</dbReference>
<evidence type="ECO:0000256" key="1">
    <source>
        <dbReference type="ARBA" id="ARBA00004141"/>
    </source>
</evidence>
<name>A0A4R6APT8_9RHOB</name>
<evidence type="ECO:0000313" key="8">
    <source>
        <dbReference type="Proteomes" id="UP000294562"/>
    </source>
</evidence>
<dbReference type="InterPro" id="IPR002549">
    <property type="entry name" value="AI-2E-like"/>
</dbReference>
<keyword evidence="5 6" id="KW-0472">Membrane</keyword>